<evidence type="ECO:0000313" key="7">
    <source>
        <dbReference type="Proteomes" id="UP000297747"/>
    </source>
</evidence>
<dbReference type="Proteomes" id="UP000186437">
    <property type="component" value="Unassembled WGS sequence"/>
</dbReference>
<dbReference type="InterPro" id="IPR038595">
    <property type="entry name" value="LOR_sf"/>
</dbReference>
<dbReference type="Proteomes" id="UP000255213">
    <property type="component" value="Unassembled WGS sequence"/>
</dbReference>
<organism evidence="2 5">
    <name type="scientific">Streptococcus acidominimus</name>
    <dbReference type="NCBI Taxonomy" id="1326"/>
    <lineage>
        <taxon>Bacteria</taxon>
        <taxon>Bacillati</taxon>
        <taxon>Bacillota</taxon>
        <taxon>Bacilli</taxon>
        <taxon>Lactobacillales</taxon>
        <taxon>Streptococcaceae</taxon>
        <taxon>Streptococcus</taxon>
    </lineage>
</organism>
<dbReference type="OrthoDB" id="652307at2"/>
<proteinExistence type="inferred from homology"/>
<dbReference type="EMBL" id="UHEN01000001">
    <property type="protein sequence ID" value="SUN07181.1"/>
    <property type="molecule type" value="Genomic_DNA"/>
</dbReference>
<evidence type="ECO:0000313" key="2">
    <source>
        <dbReference type="EMBL" id="OLF49163.1"/>
    </source>
</evidence>
<gene>
    <name evidence="2" type="ORF">BU200_08835</name>
    <name evidence="4" type="ORF">E4U01_01885</name>
    <name evidence="3" type="ORF">NCTC12957_01045</name>
</gene>
<reference evidence="4 7" key="4">
    <citation type="submission" date="2019-03" db="EMBL/GenBank/DDBJ databases">
        <title>Diversity of the mouse oral microbiome.</title>
        <authorList>
            <person name="Joseph S."/>
            <person name="Aduse-Opoku J."/>
            <person name="Curtis M."/>
            <person name="Wade W."/>
            <person name="Hashim A."/>
        </authorList>
    </citation>
    <scope>NUCLEOTIDE SEQUENCE [LARGE SCALE GENOMIC DNA]</scope>
    <source>
        <strain evidence="4 7">HT4</strain>
    </source>
</reference>
<dbReference type="Proteomes" id="UP000297747">
    <property type="component" value="Unassembled WGS sequence"/>
</dbReference>
<accession>A0A1Q8EBJ7</accession>
<evidence type="ECO:0000313" key="4">
    <source>
        <dbReference type="EMBL" id="TFU31572.1"/>
    </source>
</evidence>
<evidence type="ECO:0000313" key="5">
    <source>
        <dbReference type="Proteomes" id="UP000186437"/>
    </source>
</evidence>
<comment type="similarity">
    <text evidence="1">Belongs to the LOR family.</text>
</comment>
<reference evidence="5" key="1">
    <citation type="submission" date="2016-12" db="EMBL/GenBank/DDBJ databases">
        <authorList>
            <person name="Gulvik C.A."/>
        </authorList>
    </citation>
    <scope>NUCLEOTIDE SEQUENCE [LARGE SCALE GENOMIC DNA]</scope>
    <source>
        <strain evidence="5">ATCC 51725</strain>
    </source>
</reference>
<dbReference type="EMBL" id="SPQA01000004">
    <property type="protein sequence ID" value="TFU31572.1"/>
    <property type="molecule type" value="Genomic_DNA"/>
</dbReference>
<evidence type="ECO:0000313" key="3">
    <source>
        <dbReference type="EMBL" id="SUN07181.1"/>
    </source>
</evidence>
<evidence type="ECO:0000256" key="1">
    <source>
        <dbReference type="ARBA" id="ARBA00005437"/>
    </source>
</evidence>
<reference evidence="3 6" key="3">
    <citation type="submission" date="2018-06" db="EMBL/GenBank/DDBJ databases">
        <authorList>
            <consortium name="Pathogen Informatics"/>
            <person name="Doyle S."/>
        </authorList>
    </citation>
    <scope>NUCLEOTIDE SEQUENCE [LARGE SCALE GENOMIC DNA]</scope>
    <source>
        <strain evidence="3 6">NCTC12957</strain>
    </source>
</reference>
<dbReference type="Gene3D" id="2.40.160.200">
    <property type="entry name" value="LURP1-related"/>
    <property type="match status" value="1"/>
</dbReference>
<keyword evidence="5" id="KW-1185">Reference proteome</keyword>
<sequence length="163" mass="19442">MKQFQIQQRFWSWGGKFDIKDERDQLSYQVEGSLWKWFKNFEIRNAEGQVVSTIQQKFSWFFSRFEVNVVGQASFIIQQKFSWLKPRYEIENLGFEVVGDFWEMKFELLHNGMVVADIRQEWFRMPSTYQVTVYEEAYADSTIALVIAIDYVKEMRLAAIAAS</sequence>
<dbReference type="EMBL" id="MSJL01000048">
    <property type="protein sequence ID" value="OLF49163.1"/>
    <property type="molecule type" value="Genomic_DNA"/>
</dbReference>
<dbReference type="AlphaFoldDB" id="A0A1Q8EBJ7"/>
<name>A0A1Q8EBJ7_STRAI</name>
<protein>
    <submittedName>
        <fullName evidence="3">Protein of uncharacterized function (DUF567)</fullName>
    </submittedName>
</protein>
<dbReference type="SUPFAM" id="SSF54518">
    <property type="entry name" value="Tubby C-terminal domain-like"/>
    <property type="match status" value="1"/>
</dbReference>
<dbReference type="Pfam" id="PF04525">
    <property type="entry name" value="LOR"/>
    <property type="match status" value="1"/>
</dbReference>
<dbReference type="InterPro" id="IPR025659">
    <property type="entry name" value="Tubby-like_C"/>
</dbReference>
<evidence type="ECO:0000313" key="6">
    <source>
        <dbReference type="Proteomes" id="UP000255213"/>
    </source>
</evidence>
<reference evidence="2" key="2">
    <citation type="submission" date="2016-12" db="EMBL/GenBank/DDBJ databases">
        <authorList>
            <person name="Song W.-J."/>
            <person name="Kurnit D.M."/>
        </authorList>
    </citation>
    <scope>NUCLEOTIDE SEQUENCE [LARGE SCALE GENOMIC DNA]</scope>
    <source>
        <strain evidence="2">ATCC 51725</strain>
    </source>
</reference>
<dbReference type="InterPro" id="IPR007612">
    <property type="entry name" value="LOR"/>
</dbReference>